<dbReference type="AlphaFoldDB" id="A0A6C0PCW0"/>
<evidence type="ECO:0000313" key="2">
    <source>
        <dbReference type="Proteomes" id="UP000479114"/>
    </source>
</evidence>
<reference evidence="1 2" key="1">
    <citation type="submission" date="2020-02" db="EMBL/GenBank/DDBJ databases">
        <title>Paenibacillus sp. nov., isolated from rhizosphere soil of tomato.</title>
        <authorList>
            <person name="Weon H.-Y."/>
            <person name="Lee S.A."/>
        </authorList>
    </citation>
    <scope>NUCLEOTIDE SEQUENCE [LARGE SCALE GENOMIC DNA]</scope>
    <source>
        <strain evidence="1 2">14171R-81</strain>
        <plasmid evidence="1 2">unnamed1</plasmid>
    </source>
</reference>
<keyword evidence="2" id="KW-1185">Reference proteome</keyword>
<gene>
    <name evidence="1" type="ORF">GZH47_31750</name>
</gene>
<organism evidence="1 2">
    <name type="scientific">Paenibacillus rhizovicinus</name>
    <dbReference type="NCBI Taxonomy" id="2704463"/>
    <lineage>
        <taxon>Bacteria</taxon>
        <taxon>Bacillati</taxon>
        <taxon>Bacillota</taxon>
        <taxon>Bacilli</taxon>
        <taxon>Bacillales</taxon>
        <taxon>Paenibacillaceae</taxon>
        <taxon>Paenibacillus</taxon>
    </lineage>
</organism>
<accession>A0A6C0PCW0</accession>
<name>A0A6C0PCW0_9BACL</name>
<keyword evidence="1" id="KW-0614">Plasmid</keyword>
<dbReference type="KEGG" id="prz:GZH47_31750"/>
<dbReference type="RefSeq" id="WP_162645618.1">
    <property type="nucleotide sequence ID" value="NZ_CP048287.1"/>
</dbReference>
<dbReference type="Proteomes" id="UP000479114">
    <property type="component" value="Plasmid unnamed1"/>
</dbReference>
<sequence length="189" mass="22688">MKINGKVSRDIYQTPRLPKVYNPVFDDHLASRIPKEVMKMIPPDVLLVFLMEYEGDEQRVYHVTYHDGKRWFTAANLFDYRKRKWMDGRTTRLYGEQFRADLEHQWWTREGYEKAKADNRLDPQVAAVWSNYVKFYGRDEALCRLGLPPVSTGYNERHFEECAKYGWYFERESNPPVQPRRGNRRRTIG</sequence>
<protein>
    <submittedName>
        <fullName evidence="1">Uncharacterized protein</fullName>
    </submittedName>
</protein>
<proteinExistence type="predicted"/>
<evidence type="ECO:0000313" key="1">
    <source>
        <dbReference type="EMBL" id="QHW35472.1"/>
    </source>
</evidence>
<geneLocation type="plasmid" evidence="1 2">
    <name>unnamed1</name>
</geneLocation>
<dbReference type="EMBL" id="CP048287">
    <property type="protein sequence ID" value="QHW35472.1"/>
    <property type="molecule type" value="Genomic_DNA"/>
</dbReference>